<dbReference type="SUPFAM" id="SSF48150">
    <property type="entry name" value="DNA-glycosylase"/>
    <property type="match status" value="1"/>
</dbReference>
<protein>
    <submittedName>
        <fullName evidence="6">Endonuclease III domain-containing protein</fullName>
    </submittedName>
</protein>
<organism evidence="6 7">
    <name type="scientific">Stygiolobus azoricus</name>
    <dbReference type="NCBI Taxonomy" id="41675"/>
    <lineage>
        <taxon>Archaea</taxon>
        <taxon>Thermoproteota</taxon>
        <taxon>Thermoprotei</taxon>
        <taxon>Sulfolobales</taxon>
        <taxon>Sulfolobaceae</taxon>
        <taxon>Stygiolobus</taxon>
    </lineage>
</organism>
<dbReference type="GO" id="GO:0006284">
    <property type="term" value="P:base-excision repair"/>
    <property type="evidence" value="ECO:0007669"/>
    <property type="project" value="InterPro"/>
</dbReference>
<keyword evidence="6" id="KW-0540">Nuclease</keyword>
<evidence type="ECO:0000256" key="2">
    <source>
        <dbReference type="ARBA" id="ARBA00022723"/>
    </source>
</evidence>
<dbReference type="Proteomes" id="UP000423396">
    <property type="component" value="Chromosome"/>
</dbReference>
<keyword evidence="4" id="KW-0411">Iron-sulfur</keyword>
<dbReference type="GO" id="GO:0004519">
    <property type="term" value="F:endonuclease activity"/>
    <property type="evidence" value="ECO:0007669"/>
    <property type="project" value="UniProtKB-KW"/>
</dbReference>
<keyword evidence="6" id="KW-0255">Endonuclease</keyword>
<dbReference type="EMBL" id="CP045483">
    <property type="protein sequence ID" value="QGR18564.1"/>
    <property type="molecule type" value="Genomic_DNA"/>
</dbReference>
<accession>A0A650CL11</accession>
<keyword evidence="1" id="KW-0004">4Fe-4S</keyword>
<gene>
    <name evidence="6" type="ORF">D1868_00170</name>
</gene>
<dbReference type="InterPro" id="IPR003265">
    <property type="entry name" value="HhH-GPD_domain"/>
</dbReference>
<keyword evidence="3" id="KW-0408">Iron</keyword>
<keyword evidence="7" id="KW-1185">Reference proteome</keyword>
<dbReference type="SMART" id="SM00478">
    <property type="entry name" value="ENDO3c"/>
    <property type="match status" value="1"/>
</dbReference>
<name>A0A650CL11_9CREN</name>
<dbReference type="InterPro" id="IPR023170">
    <property type="entry name" value="HhH_base_excis_C"/>
</dbReference>
<dbReference type="InterPro" id="IPR011257">
    <property type="entry name" value="DNA_glycosylase"/>
</dbReference>
<sequence length="236" mass="27135">MKRALADEVKTSLRAELLRILEENVDLLRRAGWIVTDAESPKWWDGVETVDELLISSILVQMTKWEIVKKILLKMREKGVNSLEKLSQLSEEEIAELIRQANFYRTKAKRLKVLSEITSKIGVEKLVKDEKLLKEVDGIGDETAEALLLFAGNIPVFPRSNYAKRVMSRVLNVELTREEAKEIVEELVRKDLYELKLAHAGLVTVGKLYCFSNPKCNSCVFKQFCKYYNANRNETL</sequence>
<reference evidence="6 7" key="1">
    <citation type="submission" date="2019-10" db="EMBL/GenBank/DDBJ databases">
        <title>Genome Sequences from Six Type Strain Members of the Archaeal Family Sulfolobaceae: Acidianus ambivalens, Acidianus infernus, Metallosphaera prunae, Stygiolobus azoricus, Sulfolobus metallicus, and Sulfurisphaera ohwakuensis.</title>
        <authorList>
            <person name="Counts J.A."/>
            <person name="Kelly R.M."/>
        </authorList>
    </citation>
    <scope>NUCLEOTIDE SEQUENCE [LARGE SCALE GENOMIC DNA]</scope>
    <source>
        <strain evidence="6 7">FC6</strain>
    </source>
</reference>
<keyword evidence="2" id="KW-0479">Metal-binding</keyword>
<evidence type="ECO:0000259" key="5">
    <source>
        <dbReference type="SMART" id="SM00478"/>
    </source>
</evidence>
<dbReference type="Gene3D" id="1.10.1670.10">
    <property type="entry name" value="Helix-hairpin-Helix base-excision DNA repair enzymes (C-terminal)"/>
    <property type="match status" value="1"/>
</dbReference>
<dbReference type="KEGG" id="sazo:D1868_00170"/>
<dbReference type="AlphaFoldDB" id="A0A650CL11"/>
<dbReference type="GO" id="GO:0046872">
    <property type="term" value="F:metal ion binding"/>
    <property type="evidence" value="ECO:0007669"/>
    <property type="project" value="UniProtKB-KW"/>
</dbReference>
<dbReference type="GeneID" id="42797444"/>
<dbReference type="PIRSF" id="PIRSF001435">
    <property type="entry name" value="Nth"/>
    <property type="match status" value="1"/>
</dbReference>
<dbReference type="CDD" id="cd00056">
    <property type="entry name" value="ENDO3c"/>
    <property type="match status" value="1"/>
</dbReference>
<keyword evidence="6" id="KW-0378">Hydrolase</keyword>
<dbReference type="RefSeq" id="WP_156004747.1">
    <property type="nucleotide sequence ID" value="NZ_CP045483.1"/>
</dbReference>
<evidence type="ECO:0000256" key="1">
    <source>
        <dbReference type="ARBA" id="ARBA00022485"/>
    </source>
</evidence>
<evidence type="ECO:0000313" key="6">
    <source>
        <dbReference type="EMBL" id="QGR18564.1"/>
    </source>
</evidence>
<dbReference type="GO" id="GO:0051539">
    <property type="term" value="F:4 iron, 4 sulfur cluster binding"/>
    <property type="evidence" value="ECO:0007669"/>
    <property type="project" value="UniProtKB-KW"/>
</dbReference>
<dbReference type="PANTHER" id="PTHR10359">
    <property type="entry name" value="A/G-SPECIFIC ADENINE GLYCOSYLASE/ENDONUCLEASE III"/>
    <property type="match status" value="1"/>
</dbReference>
<proteinExistence type="predicted"/>
<evidence type="ECO:0000256" key="3">
    <source>
        <dbReference type="ARBA" id="ARBA00023004"/>
    </source>
</evidence>
<evidence type="ECO:0000256" key="4">
    <source>
        <dbReference type="ARBA" id="ARBA00023014"/>
    </source>
</evidence>
<feature type="domain" description="HhH-GPD" evidence="5">
    <location>
        <begin position="59"/>
        <end position="208"/>
    </location>
</feature>
<dbReference type="OrthoDB" id="19248at2157"/>
<dbReference type="PANTHER" id="PTHR10359:SF19">
    <property type="entry name" value="DNA REPAIR GLYCOSYLASE MJ1434-RELATED"/>
    <property type="match status" value="1"/>
</dbReference>
<dbReference type="Pfam" id="PF00730">
    <property type="entry name" value="HhH-GPD"/>
    <property type="match status" value="1"/>
</dbReference>
<evidence type="ECO:0000313" key="7">
    <source>
        <dbReference type="Proteomes" id="UP000423396"/>
    </source>
</evidence>
<dbReference type="Gene3D" id="1.10.340.30">
    <property type="entry name" value="Hypothetical protein, domain 2"/>
    <property type="match status" value="1"/>
</dbReference>